<dbReference type="SUPFAM" id="SSF51735">
    <property type="entry name" value="NAD(P)-binding Rossmann-fold domains"/>
    <property type="match status" value="1"/>
</dbReference>
<dbReference type="Gene3D" id="3.40.50.720">
    <property type="entry name" value="NAD(P)-binding Rossmann-like Domain"/>
    <property type="match status" value="1"/>
</dbReference>
<comment type="caution">
    <text evidence="7">The sequence shown here is derived from an EMBL/GenBank/DDBJ whole genome shotgun (WGS) entry which is preliminary data.</text>
</comment>
<proteinExistence type="inferred from homology"/>
<keyword evidence="8" id="KW-1185">Reference proteome</keyword>
<dbReference type="InterPro" id="IPR036291">
    <property type="entry name" value="NAD(P)-bd_dom_sf"/>
</dbReference>
<gene>
    <name evidence="7" type="ORF">PMKS-003795</name>
</gene>
<evidence type="ECO:0000259" key="6">
    <source>
        <dbReference type="SMART" id="SM00829"/>
    </source>
</evidence>
<evidence type="ECO:0000256" key="1">
    <source>
        <dbReference type="ARBA" id="ARBA00001947"/>
    </source>
</evidence>
<comment type="similarity">
    <text evidence="5">Belongs to the zinc-containing alcohol dehydrogenase family.</text>
</comment>
<dbReference type="EMBL" id="BDGI01000168">
    <property type="protein sequence ID" value="GAV30285.1"/>
    <property type="molecule type" value="Genomic_DNA"/>
</dbReference>
<dbReference type="PANTHER" id="PTHR42683">
    <property type="entry name" value="ALDEHYDE REDUCTASE"/>
    <property type="match status" value="1"/>
</dbReference>
<evidence type="ECO:0000313" key="7">
    <source>
        <dbReference type="EMBL" id="GAV30285.1"/>
    </source>
</evidence>
<name>A0A1Q2YL63_9ASCO</name>
<dbReference type="SMART" id="SM00829">
    <property type="entry name" value="PKS_ER"/>
    <property type="match status" value="1"/>
</dbReference>
<dbReference type="OrthoDB" id="1879366at2759"/>
<dbReference type="PROSITE" id="PS00059">
    <property type="entry name" value="ADH_ZINC"/>
    <property type="match status" value="1"/>
</dbReference>
<dbReference type="AlphaFoldDB" id="A0A1Q2YL63"/>
<dbReference type="GO" id="GO:0016616">
    <property type="term" value="F:oxidoreductase activity, acting on the CH-OH group of donors, NAD or NADP as acceptor"/>
    <property type="evidence" value="ECO:0007669"/>
    <property type="project" value="InterPro"/>
</dbReference>
<dbReference type="InterPro" id="IPR047109">
    <property type="entry name" value="CAD-like"/>
</dbReference>
<dbReference type="InterPro" id="IPR020843">
    <property type="entry name" value="ER"/>
</dbReference>
<dbReference type="Gene3D" id="3.90.180.10">
    <property type="entry name" value="Medium-chain alcohol dehydrogenases, catalytic domain"/>
    <property type="match status" value="1"/>
</dbReference>
<evidence type="ECO:0000256" key="5">
    <source>
        <dbReference type="RuleBase" id="RU361277"/>
    </source>
</evidence>
<dbReference type="Proteomes" id="UP000186136">
    <property type="component" value="Unassembled WGS sequence"/>
</dbReference>
<evidence type="ECO:0000256" key="3">
    <source>
        <dbReference type="ARBA" id="ARBA00022833"/>
    </source>
</evidence>
<sequence length="362" mass="39213">MQSEIETITGLGAVKPNTYPNVEKITYKPAKLRPTDVDIKIIACGICGADPHFVRGDWGGPHLPIIPGHEIIGHVVHKGSEVSDEEFKVGDRVGVGALADSCANCYRCKHGFENNCREAMMTYGNQVEMPERQGGYASHTRVNSKFVFKIPDNISSEHAAPLMCGGMTSLSPLLAAGVKKDTRVGIVGIGGIGHMGIMFAKALGAHVTAISSSEKKKQLALDLGADGFISTDDPEYVDKNLDAFDVVVHTGSFVSNKMISEMTKLLRPNGRLQLITGPDVKDMPLNLNVFDLIVNNANIGGIACGSGAQIKYMLELASENNIVPMIETINISEENVKTAWNRLDSNDVKFRFVLTGYDDFFK</sequence>
<keyword evidence="3 5" id="KW-0862">Zinc</keyword>
<dbReference type="GO" id="GO:0008270">
    <property type="term" value="F:zinc ion binding"/>
    <property type="evidence" value="ECO:0007669"/>
    <property type="project" value="InterPro"/>
</dbReference>
<feature type="domain" description="Enoyl reductase (ER)" evidence="6">
    <location>
        <begin position="12"/>
        <end position="354"/>
    </location>
</feature>
<reference evidence="7 8" key="1">
    <citation type="submission" date="2016-08" db="EMBL/GenBank/DDBJ databases">
        <title>Whole genome shotgun sequence of Pichia membranifaciens KS47-1.</title>
        <authorList>
            <person name="Konishi M."/>
            <person name="Ishida M."/>
            <person name="Arakawa T."/>
            <person name="Kato Y."/>
            <person name="Horiuchi J."/>
        </authorList>
    </citation>
    <scope>NUCLEOTIDE SEQUENCE [LARGE SCALE GENOMIC DNA]</scope>
    <source>
        <strain evidence="7 8">KS47-1</strain>
    </source>
</reference>
<dbReference type="InterPro" id="IPR011032">
    <property type="entry name" value="GroES-like_sf"/>
</dbReference>
<dbReference type="FunFam" id="3.40.50.720:FF:000022">
    <property type="entry name" value="Cinnamyl alcohol dehydrogenase"/>
    <property type="match status" value="1"/>
</dbReference>
<dbReference type="InterPro" id="IPR013154">
    <property type="entry name" value="ADH-like_N"/>
</dbReference>
<evidence type="ECO:0000256" key="2">
    <source>
        <dbReference type="ARBA" id="ARBA00022723"/>
    </source>
</evidence>
<evidence type="ECO:0000256" key="4">
    <source>
        <dbReference type="ARBA" id="ARBA00023002"/>
    </source>
</evidence>
<comment type="cofactor">
    <cofactor evidence="1 5">
        <name>Zn(2+)</name>
        <dbReference type="ChEBI" id="CHEBI:29105"/>
    </cofactor>
</comment>
<protein>
    <recommendedName>
        <fullName evidence="6">Enoyl reductase (ER) domain-containing protein</fullName>
    </recommendedName>
</protein>
<dbReference type="Pfam" id="PF00107">
    <property type="entry name" value="ADH_zinc_N"/>
    <property type="match status" value="1"/>
</dbReference>
<keyword evidence="4" id="KW-0560">Oxidoreductase</keyword>
<organism evidence="7 8">
    <name type="scientific">Pichia membranifaciens</name>
    <dbReference type="NCBI Taxonomy" id="4926"/>
    <lineage>
        <taxon>Eukaryota</taxon>
        <taxon>Fungi</taxon>
        <taxon>Dikarya</taxon>
        <taxon>Ascomycota</taxon>
        <taxon>Saccharomycotina</taxon>
        <taxon>Pichiomycetes</taxon>
        <taxon>Pichiales</taxon>
        <taxon>Pichiaceae</taxon>
        <taxon>Pichia</taxon>
    </lineage>
</organism>
<evidence type="ECO:0000313" key="8">
    <source>
        <dbReference type="Proteomes" id="UP000186136"/>
    </source>
</evidence>
<accession>A0A1Q2YL63</accession>
<keyword evidence="2 5" id="KW-0479">Metal-binding</keyword>
<dbReference type="Pfam" id="PF08240">
    <property type="entry name" value="ADH_N"/>
    <property type="match status" value="1"/>
</dbReference>
<dbReference type="InterPro" id="IPR002328">
    <property type="entry name" value="ADH_Zn_CS"/>
</dbReference>
<dbReference type="SUPFAM" id="SSF50129">
    <property type="entry name" value="GroES-like"/>
    <property type="match status" value="1"/>
</dbReference>
<dbReference type="InterPro" id="IPR013149">
    <property type="entry name" value="ADH-like_C"/>
</dbReference>
<dbReference type="CDD" id="cd05283">
    <property type="entry name" value="CAD1"/>
    <property type="match status" value="1"/>
</dbReference>